<dbReference type="InterPro" id="IPR051534">
    <property type="entry name" value="CBASS_pafABC_assoc_protein"/>
</dbReference>
<dbReference type="STRING" id="706570.PT85_14025"/>
<evidence type="ECO:0000259" key="1">
    <source>
        <dbReference type="Pfam" id="PF13280"/>
    </source>
</evidence>
<accession>A0A0B3BTD6</accession>
<dbReference type="InterPro" id="IPR026881">
    <property type="entry name" value="WYL_dom"/>
</dbReference>
<dbReference type="Pfam" id="PF25583">
    <property type="entry name" value="WCX"/>
    <property type="match status" value="1"/>
</dbReference>
<dbReference type="Pfam" id="PF13280">
    <property type="entry name" value="WYL"/>
    <property type="match status" value="1"/>
</dbReference>
<feature type="domain" description="WCX" evidence="2">
    <location>
        <begin position="254"/>
        <end position="330"/>
    </location>
</feature>
<dbReference type="OrthoDB" id="8595817at2"/>
<dbReference type="Proteomes" id="UP000030980">
    <property type="component" value="Unassembled WGS sequence"/>
</dbReference>
<name>A0A0B3BTD6_9PSED</name>
<feature type="domain" description="WYL" evidence="1">
    <location>
        <begin position="157"/>
        <end position="225"/>
    </location>
</feature>
<sequence>MAANSTRSTLSRQWQLLKLLPSRGPGLTAAQLTKLLDGEGHEINKRTVERDLQELSRLFPLQCNDRGKPYGWHWRPGAQLELPGIELSEALSLALLEDTLKAVLPLSLRRGLEPRFQQARRKLEALAEENATARWVDKVASVQPQMSLQTPDVNVALLERIQLGLLEEQQLRCRYYAAHQDKERELILNPLALVQRGSTTYLIATAEPYSDIRQYALHRFREVQVLDMPLTRAEGFSLQAYLDSDALQFGAQAPVRLQAWVSDTLARMIRETPLSPDMTLEPGEEGFCLQATVRDSWQLRWWLLQQGENICVQAPAALREAMRETLRRALARYE</sequence>
<evidence type="ECO:0000313" key="4">
    <source>
        <dbReference type="Proteomes" id="UP000030980"/>
    </source>
</evidence>
<dbReference type="RefSeq" id="WP_039606993.1">
    <property type="nucleotide sequence ID" value="NZ_FMUP01000003.1"/>
</dbReference>
<gene>
    <name evidence="3" type="ORF">PT85_14025</name>
</gene>
<dbReference type="PROSITE" id="PS52050">
    <property type="entry name" value="WYL"/>
    <property type="match status" value="1"/>
</dbReference>
<dbReference type="PANTHER" id="PTHR34580">
    <property type="match status" value="1"/>
</dbReference>
<dbReference type="EMBL" id="JTAK01000005">
    <property type="protein sequence ID" value="KHO64321.1"/>
    <property type="molecule type" value="Genomic_DNA"/>
</dbReference>
<comment type="caution">
    <text evidence="3">The sequence shown here is derived from an EMBL/GenBank/DDBJ whole genome shotgun (WGS) entry which is preliminary data.</text>
</comment>
<proteinExistence type="predicted"/>
<evidence type="ECO:0000259" key="2">
    <source>
        <dbReference type="Pfam" id="PF25583"/>
    </source>
</evidence>
<reference evidence="3 4" key="1">
    <citation type="submission" date="2014-11" db="EMBL/GenBank/DDBJ databases">
        <title>Genome sequence of Pseudomonas tuomuerensis JCM 14085.</title>
        <authorList>
            <person name="Shin S.-K."/>
            <person name="Yi H."/>
        </authorList>
    </citation>
    <scope>NUCLEOTIDE SEQUENCE [LARGE SCALE GENOMIC DNA]</scope>
    <source>
        <strain evidence="3 4">JCM 14085</strain>
    </source>
</reference>
<evidence type="ECO:0000313" key="3">
    <source>
        <dbReference type="EMBL" id="KHO64321.1"/>
    </source>
</evidence>
<dbReference type="PANTHER" id="PTHR34580:SF1">
    <property type="entry name" value="PROTEIN PAFC"/>
    <property type="match status" value="1"/>
</dbReference>
<organism evidence="3 4">
    <name type="scientific">Pseudomonas flexibilis</name>
    <dbReference type="NCBI Taxonomy" id="706570"/>
    <lineage>
        <taxon>Bacteria</taxon>
        <taxon>Pseudomonadati</taxon>
        <taxon>Pseudomonadota</taxon>
        <taxon>Gammaproteobacteria</taxon>
        <taxon>Pseudomonadales</taxon>
        <taxon>Pseudomonadaceae</taxon>
        <taxon>Pseudomonas</taxon>
    </lineage>
</organism>
<protein>
    <submittedName>
        <fullName evidence="3">Transcriptional regulator</fullName>
    </submittedName>
</protein>
<dbReference type="InterPro" id="IPR057727">
    <property type="entry name" value="WCX_dom"/>
</dbReference>
<dbReference type="AlphaFoldDB" id="A0A0B3BTD6"/>
<keyword evidence="4" id="KW-1185">Reference proteome</keyword>